<dbReference type="RefSeq" id="WP_049845738.1">
    <property type="nucleotide sequence ID" value="NZ_LLEI02000043.1"/>
</dbReference>
<name>A0A177XXF7_9VIBR</name>
<organism evidence="1 2">
    <name type="scientific">Vibrio bivalvicida</name>
    <dbReference type="NCBI Taxonomy" id="1276888"/>
    <lineage>
        <taxon>Bacteria</taxon>
        <taxon>Pseudomonadati</taxon>
        <taxon>Pseudomonadota</taxon>
        <taxon>Gammaproteobacteria</taxon>
        <taxon>Vibrionales</taxon>
        <taxon>Vibrionaceae</taxon>
        <taxon>Vibrio</taxon>
        <taxon>Vibrio oreintalis group</taxon>
    </lineage>
</organism>
<reference evidence="1 2" key="1">
    <citation type="journal article" date="2016" name="Syst. Appl. Microbiol.">
        <title>Vibrio bivalvicida sp. nov., a novel larval pathogen for bivalve molluscs reared in a hatchery.</title>
        <authorList>
            <person name="Dubert J."/>
            <person name="Romalde J.L."/>
            <person name="Prado S."/>
            <person name="Barja J.L."/>
        </authorList>
    </citation>
    <scope>NUCLEOTIDE SEQUENCE [LARGE SCALE GENOMIC DNA]</scope>
    <source>
        <strain evidence="1 2">605</strain>
    </source>
</reference>
<dbReference type="Proteomes" id="UP000078406">
    <property type="component" value="Unassembled WGS sequence"/>
</dbReference>
<comment type="caution">
    <text evidence="1">The sequence shown here is derived from an EMBL/GenBank/DDBJ whole genome shotgun (WGS) entry which is preliminary data.</text>
</comment>
<accession>A0A177XXF7</accession>
<evidence type="ECO:0000313" key="2">
    <source>
        <dbReference type="Proteomes" id="UP000078406"/>
    </source>
</evidence>
<sequence>MNTIKDLTKDEFRDLLDDYFAPPEKRMKLTADEAKILAQKLNTEINVPLVSETKEEKILLKVVIKVDTFLYDNLPNEFYDLVRSLDQGIDDQEAERLVKRLTSLANDKIDIPYIPEVGEYFAIKFVIGVIVNSARKHWDFFKASEAMESDKILPA</sequence>
<protein>
    <submittedName>
        <fullName evidence="1">Uncharacterized protein</fullName>
    </submittedName>
</protein>
<evidence type="ECO:0000313" key="1">
    <source>
        <dbReference type="EMBL" id="OAJ93284.1"/>
    </source>
</evidence>
<dbReference type="EMBL" id="LLEI02000043">
    <property type="protein sequence ID" value="OAJ93284.1"/>
    <property type="molecule type" value="Genomic_DNA"/>
</dbReference>
<gene>
    <name evidence="1" type="ORF">APB76_15080</name>
</gene>
<proteinExistence type="predicted"/>
<dbReference type="AlphaFoldDB" id="A0A177XXF7"/>